<dbReference type="Gene3D" id="3.30.390.30">
    <property type="match status" value="1"/>
</dbReference>
<dbReference type="PRINTS" id="PR00368">
    <property type="entry name" value="FADPNR"/>
</dbReference>
<dbReference type="InterPro" id="IPR036188">
    <property type="entry name" value="FAD/NAD-bd_sf"/>
</dbReference>
<keyword evidence="11" id="KW-0676">Redox-active center</keyword>
<dbReference type="GO" id="GO:0006103">
    <property type="term" value="P:2-oxoglutarate metabolic process"/>
    <property type="evidence" value="ECO:0007669"/>
    <property type="project" value="TreeGrafter"/>
</dbReference>
<evidence type="ECO:0000256" key="7">
    <source>
        <dbReference type="ARBA" id="ARBA00022827"/>
    </source>
</evidence>
<feature type="domain" description="FAD/NAD(P)-binding" evidence="13">
    <location>
        <begin position="4"/>
        <end position="334"/>
    </location>
</feature>
<keyword evidence="10" id="KW-1015">Disulfide bond</keyword>
<keyword evidence="7" id="KW-0274">FAD</keyword>
<evidence type="ECO:0000256" key="4">
    <source>
        <dbReference type="ARBA" id="ARBA00016961"/>
    </source>
</evidence>
<dbReference type="InterPro" id="IPR012999">
    <property type="entry name" value="Pyr_OxRdtase_I_AS"/>
</dbReference>
<protein>
    <recommendedName>
        <fullName evidence="4">Dihydrolipoyl dehydrogenase</fullName>
    </recommendedName>
</protein>
<keyword evidence="5" id="KW-0963">Cytoplasm</keyword>
<evidence type="ECO:0000256" key="2">
    <source>
        <dbReference type="ARBA" id="ARBA00004496"/>
    </source>
</evidence>
<dbReference type="EMBL" id="UOFO01000060">
    <property type="protein sequence ID" value="VAW85103.1"/>
    <property type="molecule type" value="Genomic_DNA"/>
</dbReference>
<feature type="domain" description="Pyridine nucleotide-disulphide oxidoreductase dimerisation" evidence="12">
    <location>
        <begin position="353"/>
        <end position="462"/>
    </location>
</feature>
<dbReference type="InterPro" id="IPR004099">
    <property type="entry name" value="Pyr_nucl-diS_OxRdtase_dimer"/>
</dbReference>
<dbReference type="SUPFAM" id="SSF55424">
    <property type="entry name" value="FAD/NAD-linked reductases, dimerisation (C-terminal) domain"/>
    <property type="match status" value="1"/>
</dbReference>
<reference evidence="14" key="1">
    <citation type="submission" date="2018-06" db="EMBL/GenBank/DDBJ databases">
        <authorList>
            <person name="Zhirakovskaya E."/>
        </authorList>
    </citation>
    <scope>NUCLEOTIDE SEQUENCE</scope>
</reference>
<evidence type="ECO:0000256" key="11">
    <source>
        <dbReference type="ARBA" id="ARBA00023284"/>
    </source>
</evidence>
<dbReference type="FunFam" id="3.30.390.30:FF:000001">
    <property type="entry name" value="Dihydrolipoyl dehydrogenase"/>
    <property type="match status" value="1"/>
</dbReference>
<dbReference type="PIRSF" id="PIRSF000350">
    <property type="entry name" value="Mercury_reductase_MerA"/>
    <property type="match status" value="1"/>
</dbReference>
<comment type="cofactor">
    <cofactor evidence="1">
        <name>FAD</name>
        <dbReference type="ChEBI" id="CHEBI:57692"/>
    </cofactor>
</comment>
<dbReference type="PANTHER" id="PTHR22912">
    <property type="entry name" value="DISULFIDE OXIDOREDUCTASE"/>
    <property type="match status" value="1"/>
</dbReference>
<evidence type="ECO:0000259" key="12">
    <source>
        <dbReference type="Pfam" id="PF02852"/>
    </source>
</evidence>
<dbReference type="Pfam" id="PF07992">
    <property type="entry name" value="Pyr_redox_2"/>
    <property type="match status" value="1"/>
</dbReference>
<comment type="similarity">
    <text evidence="3">Belongs to the class-I pyridine nucleotide-disulfide oxidoreductase family.</text>
</comment>
<organism evidence="14">
    <name type="scientific">hydrothermal vent metagenome</name>
    <dbReference type="NCBI Taxonomy" id="652676"/>
    <lineage>
        <taxon>unclassified sequences</taxon>
        <taxon>metagenomes</taxon>
        <taxon>ecological metagenomes</taxon>
    </lineage>
</organism>
<evidence type="ECO:0000256" key="1">
    <source>
        <dbReference type="ARBA" id="ARBA00001974"/>
    </source>
</evidence>
<keyword evidence="9" id="KW-0520">NAD</keyword>
<evidence type="ECO:0000256" key="5">
    <source>
        <dbReference type="ARBA" id="ARBA00022490"/>
    </source>
</evidence>
<sequence length="472" mass="50496">MKQFDVIVIGAGPGGYVAAIRCAQLGLKTAVVDEWVSPSGKASLGGTCLNVGCIPSKALLSSSQKYQELSGLSSHGISIGKASININTMLKRKDDIVNMLTGGVEALFLKHKIEFFHGSGRLLDNQKVEIISKKKSDQEISLTANHIIIATGSVPREVEFAPVDNKLIVDSTGALEFKEAPKKLVVIGGGVIGLELGSVWQRLGSEVTILIRRNQFFPNVEQQIAEEALKYFSEQGLNIQLGAQPLSSHVTNKMVTVTYKQEGDTKEVKANKVLVTTGRIPNTSGLNAEEVGLALDEKGFINVDPSCQTNIGGIYAIGDVVRGPMLAHKASEEGVAVAERIAGQSGHVNYNTIPWVIYTHPEIAWVGKTTQQLTEQGIPFKSGSFPFKANGRAYSAGDTDGMVKLIAHAETDELLGAHIIGANASEMIAEAVVAMEFQASAEDLARTIHAHPTLSEAFHEAALAVDKRTIHI</sequence>
<dbReference type="InterPro" id="IPR016156">
    <property type="entry name" value="FAD/NAD-linked_Rdtase_dimer_sf"/>
</dbReference>
<evidence type="ECO:0000256" key="10">
    <source>
        <dbReference type="ARBA" id="ARBA00023157"/>
    </source>
</evidence>
<dbReference type="GO" id="GO:0005737">
    <property type="term" value="C:cytoplasm"/>
    <property type="evidence" value="ECO:0007669"/>
    <property type="project" value="UniProtKB-SubCell"/>
</dbReference>
<evidence type="ECO:0000259" key="13">
    <source>
        <dbReference type="Pfam" id="PF07992"/>
    </source>
</evidence>
<dbReference type="InterPro" id="IPR006258">
    <property type="entry name" value="Lipoamide_DH"/>
</dbReference>
<dbReference type="Pfam" id="PF02852">
    <property type="entry name" value="Pyr_redox_dim"/>
    <property type="match status" value="1"/>
</dbReference>
<keyword evidence="6" id="KW-0285">Flavoprotein</keyword>
<dbReference type="PRINTS" id="PR00411">
    <property type="entry name" value="PNDRDTASEI"/>
</dbReference>
<dbReference type="GO" id="GO:0050660">
    <property type="term" value="F:flavin adenine dinucleotide binding"/>
    <property type="evidence" value="ECO:0007669"/>
    <property type="project" value="InterPro"/>
</dbReference>
<dbReference type="SUPFAM" id="SSF51905">
    <property type="entry name" value="FAD/NAD(P)-binding domain"/>
    <property type="match status" value="1"/>
</dbReference>
<evidence type="ECO:0000256" key="8">
    <source>
        <dbReference type="ARBA" id="ARBA00023002"/>
    </source>
</evidence>
<dbReference type="GO" id="GO:0004148">
    <property type="term" value="F:dihydrolipoyl dehydrogenase (NADH) activity"/>
    <property type="evidence" value="ECO:0007669"/>
    <property type="project" value="InterPro"/>
</dbReference>
<evidence type="ECO:0000256" key="6">
    <source>
        <dbReference type="ARBA" id="ARBA00022630"/>
    </source>
</evidence>
<evidence type="ECO:0000313" key="14">
    <source>
        <dbReference type="EMBL" id="VAW85103.1"/>
    </source>
</evidence>
<dbReference type="PANTHER" id="PTHR22912:SF224">
    <property type="entry name" value="DIHYDROLIPOYL DEHYDROGENASE"/>
    <property type="match status" value="1"/>
</dbReference>
<name>A0A3B0ZA83_9ZZZZ</name>
<dbReference type="PROSITE" id="PS00076">
    <property type="entry name" value="PYRIDINE_REDOX_1"/>
    <property type="match status" value="1"/>
</dbReference>
<dbReference type="InterPro" id="IPR001100">
    <property type="entry name" value="Pyr_nuc-diS_OxRdtase"/>
</dbReference>
<dbReference type="InterPro" id="IPR023753">
    <property type="entry name" value="FAD/NAD-binding_dom"/>
</dbReference>
<dbReference type="InterPro" id="IPR050151">
    <property type="entry name" value="Class-I_Pyr_Nuc-Dis_Oxidored"/>
</dbReference>
<evidence type="ECO:0000256" key="9">
    <source>
        <dbReference type="ARBA" id="ARBA00023027"/>
    </source>
</evidence>
<gene>
    <name evidence="14" type="ORF">MNBD_GAMMA16-2186</name>
</gene>
<dbReference type="Gene3D" id="3.50.50.60">
    <property type="entry name" value="FAD/NAD(P)-binding domain"/>
    <property type="match status" value="2"/>
</dbReference>
<dbReference type="NCBIfam" id="TIGR01350">
    <property type="entry name" value="lipoamide_DH"/>
    <property type="match status" value="1"/>
</dbReference>
<accession>A0A3B0ZA83</accession>
<evidence type="ECO:0000256" key="3">
    <source>
        <dbReference type="ARBA" id="ARBA00007532"/>
    </source>
</evidence>
<keyword evidence="8 14" id="KW-0560">Oxidoreductase</keyword>
<dbReference type="AlphaFoldDB" id="A0A3B0ZA83"/>
<proteinExistence type="inferred from homology"/>
<comment type="subcellular location">
    <subcellularLocation>
        <location evidence="2">Cytoplasm</location>
    </subcellularLocation>
</comment>